<dbReference type="InterPro" id="IPR024983">
    <property type="entry name" value="CHAT_dom"/>
</dbReference>
<sequence>MEEDAQHHRRLAEEWEELVTKIRDIPGFGDFLRPKKLAQLCRAADAGPVVVVNVHKHRCDALVLVAGLDDVMHIPLSKFSYENALTLHQSLNQLLQAAQVRARDTRLELRRVQVKATTDVGFPSILSNLWSSVVEPVLDGLAITASFTEDLPHIWWCATGPLAFLPIHAAGIYNNGVVRYDISDYVVSSYTPTLNALINAGKYHSTRQTFRGLLAVSQPNTPGYLELPNTTEELVRIRQRAHDFTVHELKGPAALIKSVVEGMNTHSWVHLACHAVQDPIEPTKSALCLYDGHLELSTIITKSFPHADFAFLSACQTATGDEKLSEEAIHLAAGLMLAGYSSVIATIWSIMDKDGPIIADHVYSELFSDTVPDSTKAALALHHAVKALRQKVGDSAFLSWVPFIHVGV</sequence>
<gene>
    <name evidence="2" type="ORF">PILCRDRAFT_499229</name>
</gene>
<evidence type="ECO:0000313" key="3">
    <source>
        <dbReference type="Proteomes" id="UP000054166"/>
    </source>
</evidence>
<organism evidence="2 3">
    <name type="scientific">Piloderma croceum (strain F 1598)</name>
    <dbReference type="NCBI Taxonomy" id="765440"/>
    <lineage>
        <taxon>Eukaryota</taxon>
        <taxon>Fungi</taxon>
        <taxon>Dikarya</taxon>
        <taxon>Basidiomycota</taxon>
        <taxon>Agaricomycotina</taxon>
        <taxon>Agaricomycetes</taxon>
        <taxon>Agaricomycetidae</taxon>
        <taxon>Atheliales</taxon>
        <taxon>Atheliaceae</taxon>
        <taxon>Piloderma</taxon>
    </lineage>
</organism>
<accession>A0A0C3FNL1</accession>
<reference evidence="3" key="2">
    <citation type="submission" date="2015-01" db="EMBL/GenBank/DDBJ databases">
        <title>Evolutionary Origins and Diversification of the Mycorrhizal Mutualists.</title>
        <authorList>
            <consortium name="DOE Joint Genome Institute"/>
            <consortium name="Mycorrhizal Genomics Consortium"/>
            <person name="Kohler A."/>
            <person name="Kuo A."/>
            <person name="Nagy L.G."/>
            <person name="Floudas D."/>
            <person name="Copeland A."/>
            <person name="Barry K.W."/>
            <person name="Cichocki N."/>
            <person name="Veneault-Fourrey C."/>
            <person name="LaButti K."/>
            <person name="Lindquist E.A."/>
            <person name="Lipzen A."/>
            <person name="Lundell T."/>
            <person name="Morin E."/>
            <person name="Murat C."/>
            <person name="Riley R."/>
            <person name="Ohm R."/>
            <person name="Sun H."/>
            <person name="Tunlid A."/>
            <person name="Henrissat B."/>
            <person name="Grigoriev I.V."/>
            <person name="Hibbett D.S."/>
            <person name="Martin F."/>
        </authorList>
    </citation>
    <scope>NUCLEOTIDE SEQUENCE [LARGE SCALE GENOMIC DNA]</scope>
    <source>
        <strain evidence="3">F 1598</strain>
    </source>
</reference>
<dbReference type="AlphaFoldDB" id="A0A0C3FNL1"/>
<dbReference type="Pfam" id="PF12770">
    <property type="entry name" value="CHAT"/>
    <property type="match status" value="1"/>
</dbReference>
<dbReference type="HOGENOM" id="CLU_001305_5_0_1"/>
<name>A0A0C3FNL1_PILCF</name>
<evidence type="ECO:0000259" key="1">
    <source>
        <dbReference type="Pfam" id="PF12770"/>
    </source>
</evidence>
<dbReference type="Proteomes" id="UP000054166">
    <property type="component" value="Unassembled WGS sequence"/>
</dbReference>
<dbReference type="InParanoid" id="A0A0C3FNL1"/>
<reference evidence="2 3" key="1">
    <citation type="submission" date="2014-04" db="EMBL/GenBank/DDBJ databases">
        <authorList>
            <consortium name="DOE Joint Genome Institute"/>
            <person name="Kuo A."/>
            <person name="Tarkka M."/>
            <person name="Buscot F."/>
            <person name="Kohler A."/>
            <person name="Nagy L.G."/>
            <person name="Floudas D."/>
            <person name="Copeland A."/>
            <person name="Barry K.W."/>
            <person name="Cichocki N."/>
            <person name="Veneault-Fourrey C."/>
            <person name="LaButti K."/>
            <person name="Lindquist E.A."/>
            <person name="Lipzen A."/>
            <person name="Lundell T."/>
            <person name="Morin E."/>
            <person name="Murat C."/>
            <person name="Sun H."/>
            <person name="Tunlid A."/>
            <person name="Henrissat B."/>
            <person name="Grigoriev I.V."/>
            <person name="Hibbett D.S."/>
            <person name="Martin F."/>
            <person name="Nordberg H.P."/>
            <person name="Cantor M.N."/>
            <person name="Hua S.X."/>
        </authorList>
    </citation>
    <scope>NUCLEOTIDE SEQUENCE [LARGE SCALE GENOMIC DNA]</scope>
    <source>
        <strain evidence="2 3">F 1598</strain>
    </source>
</reference>
<dbReference type="STRING" id="765440.A0A0C3FNL1"/>
<evidence type="ECO:0000313" key="2">
    <source>
        <dbReference type="EMBL" id="KIM81339.1"/>
    </source>
</evidence>
<feature type="domain" description="CHAT" evidence="1">
    <location>
        <begin position="126"/>
        <end position="407"/>
    </location>
</feature>
<dbReference type="EMBL" id="KN832999">
    <property type="protein sequence ID" value="KIM81339.1"/>
    <property type="molecule type" value="Genomic_DNA"/>
</dbReference>
<dbReference type="OrthoDB" id="9991317at2759"/>
<keyword evidence="3" id="KW-1185">Reference proteome</keyword>
<protein>
    <recommendedName>
        <fullName evidence="1">CHAT domain-containing protein</fullName>
    </recommendedName>
</protein>
<proteinExistence type="predicted"/>